<organism evidence="2 3">
    <name type="scientific">Rheinheimera riviphila</name>
    <dbReference type="NCBI Taxonomy" id="1834037"/>
    <lineage>
        <taxon>Bacteria</taxon>
        <taxon>Pseudomonadati</taxon>
        <taxon>Pseudomonadota</taxon>
        <taxon>Gammaproteobacteria</taxon>
        <taxon>Chromatiales</taxon>
        <taxon>Chromatiaceae</taxon>
        <taxon>Rheinheimera</taxon>
    </lineage>
</organism>
<accession>A0A437QBQ2</accession>
<dbReference type="Proteomes" id="UP000283077">
    <property type="component" value="Unassembled WGS sequence"/>
</dbReference>
<dbReference type="CDD" id="cd01646">
    <property type="entry name" value="RT_Bac_retron_I"/>
    <property type="match status" value="1"/>
</dbReference>
<reference evidence="2 3" key="1">
    <citation type="submission" date="2019-01" db="EMBL/GenBank/DDBJ databases">
        <authorList>
            <person name="Chen W.-M."/>
        </authorList>
    </citation>
    <scope>NUCLEOTIDE SEQUENCE [LARGE SCALE GENOMIC DNA]</scope>
    <source>
        <strain evidence="2 3">KYPC3</strain>
    </source>
</reference>
<dbReference type="OrthoDB" id="9780724at2"/>
<dbReference type="EMBL" id="SACS01000033">
    <property type="protein sequence ID" value="RVU31974.1"/>
    <property type="molecule type" value="Genomic_DNA"/>
</dbReference>
<dbReference type="GO" id="GO:0003964">
    <property type="term" value="F:RNA-directed DNA polymerase activity"/>
    <property type="evidence" value="ECO:0007669"/>
    <property type="project" value="UniProtKB-KW"/>
</dbReference>
<dbReference type="PROSITE" id="PS50878">
    <property type="entry name" value="RT_POL"/>
    <property type="match status" value="1"/>
</dbReference>
<evidence type="ECO:0000313" key="3">
    <source>
        <dbReference type="Proteomes" id="UP000283077"/>
    </source>
</evidence>
<comment type="caution">
    <text evidence="2">The sequence shown here is derived from an EMBL/GenBank/DDBJ whole genome shotgun (WGS) entry which is preliminary data.</text>
</comment>
<keyword evidence="3" id="KW-1185">Reference proteome</keyword>
<name>A0A437QBQ2_9GAMM</name>
<dbReference type="InterPro" id="IPR000477">
    <property type="entry name" value="RT_dom"/>
</dbReference>
<feature type="domain" description="Reverse transcriptase" evidence="1">
    <location>
        <begin position="1"/>
        <end position="271"/>
    </location>
</feature>
<sequence length="599" mass="69151">MNTHALALGYRYISIPHPSSQIAMKDLIFDYSDLITNLCSKSNFSIRKPTGIASYYYQGTILNELDESKFSDGDVVQETSEQEDSDDLFKAYGCSFFSYSGYTLLYKFFDSLEFQSLEKKFSYMFRFDIEKCFDSIYTHSIGWAIKGKDFSKENIGKKTFDSDFDAKIRSMNDDETNGIVIGPEFSRVFAEIILQAIDCKVENELLKENKFRGTDYTIKRYVDDYFVFTRDENLARYIYDKFRTELRNYKLFVNESKESVVSRPFITNLSIAKTEVSDALDHFFSSIKRDKSSIDSRIAKKEIPSLIYIYKPYTRSKILINRFKSSVRSNNADYSSFSGLVMTIIRSRLSKIQSEMAHIKNIRDHDSVYRNFITVIIDFTSFLYCMSPKVRSSFLFSQILILVKKVSEALSPLSKSEIHKKIKDETSIILNNLTSPDVPKIEIINFLLCLKLEFGNYVLSEQQIVDFFGVSNNDVSGLDYFEMISALYMLCMDGQNLLLRDAIYDKLECLITESKSPETKTELILMFFDLASFPHANNAKIESSFKLLYSKVKGIQPKPAAVSECLNYLKANPFFTDWSGKLSIERILLRKEAQAGYHF</sequence>
<proteinExistence type="predicted"/>
<keyword evidence="2" id="KW-0808">Transferase</keyword>
<protein>
    <submittedName>
        <fullName evidence="2">RNA-directed DNA polymerase</fullName>
    </submittedName>
</protein>
<dbReference type="NCBIfam" id="NF041748">
    <property type="entry name" value="Drt3b"/>
    <property type="match status" value="1"/>
</dbReference>
<gene>
    <name evidence="2" type="ORF">EOE67_19380</name>
</gene>
<dbReference type="AlphaFoldDB" id="A0A437QBQ2"/>
<evidence type="ECO:0000259" key="1">
    <source>
        <dbReference type="PROSITE" id="PS50878"/>
    </source>
</evidence>
<keyword evidence="2" id="KW-0548">Nucleotidyltransferase</keyword>
<evidence type="ECO:0000313" key="2">
    <source>
        <dbReference type="EMBL" id="RVU31974.1"/>
    </source>
</evidence>
<dbReference type="Pfam" id="PF00078">
    <property type="entry name" value="RVT_1"/>
    <property type="match status" value="1"/>
</dbReference>
<dbReference type="RefSeq" id="WP_127701080.1">
    <property type="nucleotide sequence ID" value="NZ_SACS01000033.1"/>
</dbReference>
<keyword evidence="2" id="KW-0695">RNA-directed DNA polymerase</keyword>